<keyword evidence="3" id="KW-1185">Reference proteome</keyword>
<dbReference type="Proteomes" id="UP001159427">
    <property type="component" value="Unassembled WGS sequence"/>
</dbReference>
<name>A0ABN8S7Z4_9CNID</name>
<feature type="non-terminal residue" evidence="2">
    <location>
        <position position="228"/>
    </location>
</feature>
<protein>
    <recommendedName>
        <fullName evidence="4">Transposase</fullName>
    </recommendedName>
</protein>
<accession>A0ABN8S7Z4</accession>
<proteinExistence type="predicted"/>
<evidence type="ECO:0000313" key="2">
    <source>
        <dbReference type="EMBL" id="CAH3187847.1"/>
    </source>
</evidence>
<sequence length="228" mass="25404">MPQNCAVTYCTKKVYEENGVKISFHIKFPDDEGRKKTLKSAVPSVFPWTKGSPAKRRPPKHRSSIKEKSPKKTSETTTISDSSNSTCVSITPVDPLENQESPDLENFDNSSAEELLDDREEKLRNLESEKAKLEGKIKQLTMEIERLSAKNNSLQAKVFSIDRFITSDKDLSFYTGFPNASVLESILRYLNPGKGKLGDSVMADKGFTVQDLLPLGVCLNIPPFLGSK</sequence>
<reference evidence="2 3" key="1">
    <citation type="submission" date="2022-05" db="EMBL/GenBank/DDBJ databases">
        <authorList>
            <consortium name="Genoscope - CEA"/>
            <person name="William W."/>
        </authorList>
    </citation>
    <scope>NUCLEOTIDE SEQUENCE [LARGE SCALE GENOMIC DNA]</scope>
</reference>
<dbReference type="EMBL" id="CALNXI010002453">
    <property type="protein sequence ID" value="CAH3187847.1"/>
    <property type="molecule type" value="Genomic_DNA"/>
</dbReference>
<organism evidence="2 3">
    <name type="scientific">Porites evermanni</name>
    <dbReference type="NCBI Taxonomy" id="104178"/>
    <lineage>
        <taxon>Eukaryota</taxon>
        <taxon>Metazoa</taxon>
        <taxon>Cnidaria</taxon>
        <taxon>Anthozoa</taxon>
        <taxon>Hexacorallia</taxon>
        <taxon>Scleractinia</taxon>
        <taxon>Fungiina</taxon>
        <taxon>Poritidae</taxon>
        <taxon>Porites</taxon>
    </lineage>
</organism>
<gene>
    <name evidence="2" type="ORF">PEVE_00017970</name>
</gene>
<feature type="compositionally biased region" description="Basic residues" evidence="1">
    <location>
        <begin position="53"/>
        <end position="63"/>
    </location>
</feature>
<evidence type="ECO:0000256" key="1">
    <source>
        <dbReference type="SAM" id="MobiDB-lite"/>
    </source>
</evidence>
<feature type="region of interest" description="Disordered" evidence="1">
    <location>
        <begin position="45"/>
        <end position="114"/>
    </location>
</feature>
<dbReference type="PANTHER" id="PTHR23080:SF143">
    <property type="entry name" value="SI:DKEY-56D12.4"/>
    <property type="match status" value="1"/>
</dbReference>
<dbReference type="PANTHER" id="PTHR23080">
    <property type="entry name" value="THAP DOMAIN PROTEIN"/>
    <property type="match status" value="1"/>
</dbReference>
<evidence type="ECO:0008006" key="4">
    <source>
        <dbReference type="Google" id="ProtNLM"/>
    </source>
</evidence>
<comment type="caution">
    <text evidence="2">The sequence shown here is derived from an EMBL/GenBank/DDBJ whole genome shotgun (WGS) entry which is preliminary data.</text>
</comment>
<evidence type="ECO:0000313" key="3">
    <source>
        <dbReference type="Proteomes" id="UP001159427"/>
    </source>
</evidence>
<feature type="compositionally biased region" description="Basic and acidic residues" evidence="1">
    <location>
        <begin position="64"/>
        <end position="74"/>
    </location>
</feature>